<evidence type="ECO:0000313" key="5">
    <source>
        <dbReference type="Proteomes" id="UP000615446"/>
    </source>
</evidence>
<feature type="compositionally biased region" description="Polar residues" evidence="2">
    <location>
        <begin position="259"/>
        <end position="277"/>
    </location>
</feature>
<evidence type="ECO:0000259" key="3">
    <source>
        <dbReference type="PROSITE" id="PS50966"/>
    </source>
</evidence>
<dbReference type="GO" id="GO:0006355">
    <property type="term" value="P:regulation of DNA-templated transcription"/>
    <property type="evidence" value="ECO:0007669"/>
    <property type="project" value="InterPro"/>
</dbReference>
<keyword evidence="1" id="KW-0479">Metal-binding</keyword>
<keyword evidence="1" id="KW-0863">Zinc-finger</keyword>
<name>A0A8H3L010_9GLOM</name>
<gene>
    <name evidence="4" type="ORF">RCL2_000631600</name>
</gene>
<keyword evidence="1" id="KW-0862">Zinc</keyword>
<accession>A0A8H3L010</accession>
<evidence type="ECO:0000313" key="4">
    <source>
        <dbReference type="EMBL" id="GES79002.1"/>
    </source>
</evidence>
<protein>
    <submittedName>
        <fullName evidence="4">Kinase-like domain-containing protein</fullName>
    </submittedName>
</protein>
<dbReference type="EMBL" id="BLAL01000043">
    <property type="protein sequence ID" value="GES79002.1"/>
    <property type="molecule type" value="Genomic_DNA"/>
</dbReference>
<dbReference type="PROSITE" id="PS50966">
    <property type="entry name" value="ZF_SWIM"/>
    <property type="match status" value="1"/>
</dbReference>
<dbReference type="AlphaFoldDB" id="A0A8H3L010"/>
<sequence length="290" mass="33830">MQSTQRVEGMNSMRKRLIDRHSTLCELFHDIEKRIKTENFKDEYQQIKDSFMYDVQLFEDYTAISDDFEETFIDAKECNLESLLKDVGESSISKLWKVKYAFPGSKSCNYIAVLKDGSHLCTCLYIISRGLVCRHFFRILRASNNAKFNMALIASRWYKDDISNNIKISNNTSACNFSYIQQIRNTIRPQPNSKEHLSKRKRYGKIYGLARRVIQLAVDNDDQEPTQWMEQYIKTMEQQLEQAQLNSSNTIIDKENTHPESNNSSIRVNNPLVNNHTKGGLLNMQELNQL</sequence>
<feature type="domain" description="SWIM-type" evidence="3">
    <location>
        <begin position="110"/>
        <end position="144"/>
    </location>
</feature>
<proteinExistence type="predicted"/>
<evidence type="ECO:0000256" key="2">
    <source>
        <dbReference type="SAM" id="MobiDB-lite"/>
    </source>
</evidence>
<dbReference type="InterPro" id="IPR031052">
    <property type="entry name" value="FHY3/FAR1"/>
</dbReference>
<dbReference type="Proteomes" id="UP000615446">
    <property type="component" value="Unassembled WGS sequence"/>
</dbReference>
<feature type="region of interest" description="Disordered" evidence="2">
    <location>
        <begin position="253"/>
        <end position="290"/>
    </location>
</feature>
<dbReference type="PANTHER" id="PTHR31669:SF251">
    <property type="entry name" value="PROTEIN FAR1-RELATED SEQUENCE"/>
    <property type="match status" value="1"/>
</dbReference>
<dbReference type="GO" id="GO:0008270">
    <property type="term" value="F:zinc ion binding"/>
    <property type="evidence" value="ECO:0007669"/>
    <property type="project" value="UniProtKB-KW"/>
</dbReference>
<evidence type="ECO:0000256" key="1">
    <source>
        <dbReference type="PROSITE-ProRule" id="PRU00325"/>
    </source>
</evidence>
<keyword evidence="4" id="KW-0418">Kinase</keyword>
<dbReference type="GO" id="GO:0016301">
    <property type="term" value="F:kinase activity"/>
    <property type="evidence" value="ECO:0007669"/>
    <property type="project" value="UniProtKB-KW"/>
</dbReference>
<dbReference type="InterPro" id="IPR007527">
    <property type="entry name" value="Znf_SWIM"/>
</dbReference>
<dbReference type="PANTHER" id="PTHR31669">
    <property type="entry name" value="PROTEIN FAR1-RELATED SEQUENCE 10-RELATED"/>
    <property type="match status" value="1"/>
</dbReference>
<organism evidence="4 5">
    <name type="scientific">Rhizophagus clarus</name>
    <dbReference type="NCBI Taxonomy" id="94130"/>
    <lineage>
        <taxon>Eukaryota</taxon>
        <taxon>Fungi</taxon>
        <taxon>Fungi incertae sedis</taxon>
        <taxon>Mucoromycota</taxon>
        <taxon>Glomeromycotina</taxon>
        <taxon>Glomeromycetes</taxon>
        <taxon>Glomerales</taxon>
        <taxon>Glomeraceae</taxon>
        <taxon>Rhizophagus</taxon>
    </lineage>
</organism>
<keyword evidence="4" id="KW-0808">Transferase</keyword>
<comment type="caution">
    <text evidence="4">The sequence shown here is derived from an EMBL/GenBank/DDBJ whole genome shotgun (WGS) entry which is preliminary data.</text>
</comment>
<reference evidence="4" key="1">
    <citation type="submission" date="2019-10" db="EMBL/GenBank/DDBJ databases">
        <title>Conservation and host-specific expression of non-tandemly repeated heterogenous ribosome RNA gene in arbuscular mycorrhizal fungi.</title>
        <authorList>
            <person name="Maeda T."/>
            <person name="Kobayashi Y."/>
            <person name="Nakagawa T."/>
            <person name="Ezawa T."/>
            <person name="Yamaguchi K."/>
            <person name="Bino T."/>
            <person name="Nishimoto Y."/>
            <person name="Shigenobu S."/>
            <person name="Kawaguchi M."/>
        </authorList>
    </citation>
    <scope>NUCLEOTIDE SEQUENCE</scope>
    <source>
        <strain evidence="4">HR1</strain>
    </source>
</reference>
<dbReference type="OrthoDB" id="2367483at2759"/>